<protein>
    <submittedName>
        <fullName evidence="1">Uncharacterized protein</fullName>
    </submittedName>
</protein>
<evidence type="ECO:0000313" key="3">
    <source>
        <dbReference type="Proteomes" id="UP000037269"/>
    </source>
</evidence>
<dbReference type="OrthoDB" id="2680002at2"/>
<dbReference type="RefSeq" id="WP_043065556.1">
    <property type="nucleotide sequence ID" value="NZ_BJOA01000020.1"/>
</dbReference>
<proteinExistence type="predicted"/>
<accession>A0A0D1XQP9</accession>
<evidence type="ECO:0000313" key="1">
    <source>
        <dbReference type="EMBL" id="KON95366.1"/>
    </source>
</evidence>
<evidence type="ECO:0000313" key="4">
    <source>
        <dbReference type="Proteomes" id="UP000182836"/>
    </source>
</evidence>
<evidence type="ECO:0000313" key="2">
    <source>
        <dbReference type="EMBL" id="SDI67582.1"/>
    </source>
</evidence>
<organism evidence="1 3">
    <name type="scientific">Aneurinibacillus migulanus</name>
    <name type="common">Bacillus migulanus</name>
    <dbReference type="NCBI Taxonomy" id="47500"/>
    <lineage>
        <taxon>Bacteria</taxon>
        <taxon>Bacillati</taxon>
        <taxon>Bacillota</taxon>
        <taxon>Bacilli</taxon>
        <taxon>Bacillales</taxon>
        <taxon>Paenibacillaceae</taxon>
        <taxon>Aneurinibacillus group</taxon>
        <taxon>Aneurinibacillus</taxon>
    </lineage>
</organism>
<dbReference type="Proteomes" id="UP000182836">
    <property type="component" value="Unassembled WGS sequence"/>
</dbReference>
<dbReference type="EMBL" id="FNED01000006">
    <property type="protein sequence ID" value="SDI67582.1"/>
    <property type="molecule type" value="Genomic_DNA"/>
</dbReference>
<gene>
    <name evidence="1" type="ORF">AF333_07590</name>
    <name evidence="2" type="ORF">SAMN04487909_106125</name>
</gene>
<dbReference type="EMBL" id="LGUG01000004">
    <property type="protein sequence ID" value="KON95366.1"/>
    <property type="molecule type" value="Genomic_DNA"/>
</dbReference>
<sequence length="194" mass="22362">MQPNVATIRGVCDNFQAPQERTDDVYRIVEEAKTRPEITVEEKKTMQGTLLLGFYTEHGVFRLVVQAGLPIKGRLYINGITEEEMATNPLIRLFYGSVYLMGASGMLRLYEEGISKDIHFREGRIYENNGLGEEKELANILVDQYIDQQIVEGRINFLLEKLNDCMVQKEEPNTHMIKQELSELTGQWNELQNF</sequence>
<reference evidence="2 4" key="2">
    <citation type="submission" date="2016-10" db="EMBL/GenBank/DDBJ databases">
        <authorList>
            <person name="de Groot N.N."/>
        </authorList>
    </citation>
    <scope>NUCLEOTIDE SEQUENCE [LARGE SCALE GENOMIC DNA]</scope>
    <source>
        <strain evidence="2 4">DSM 2895</strain>
    </source>
</reference>
<dbReference type="Proteomes" id="UP000037269">
    <property type="component" value="Unassembled WGS sequence"/>
</dbReference>
<keyword evidence="3" id="KW-1185">Reference proteome</keyword>
<reference evidence="1 3" key="1">
    <citation type="submission" date="2015-07" db="EMBL/GenBank/DDBJ databases">
        <title>Fjat-14205 dsm 2895.</title>
        <authorList>
            <person name="Liu B."/>
            <person name="Wang J."/>
            <person name="Zhu Y."/>
            <person name="Liu G."/>
            <person name="Chen Q."/>
            <person name="Chen Z."/>
            <person name="Lan J."/>
            <person name="Che J."/>
            <person name="Ge C."/>
            <person name="Shi H."/>
            <person name="Pan Z."/>
            <person name="Liu X."/>
        </authorList>
    </citation>
    <scope>NUCLEOTIDE SEQUENCE [LARGE SCALE GENOMIC DNA]</scope>
    <source>
        <strain evidence="1 3">DSM 2895</strain>
    </source>
</reference>
<dbReference type="PATRIC" id="fig|47500.8.peg.6166"/>
<dbReference type="AlphaFoldDB" id="A0A0D1XQP9"/>
<dbReference type="STRING" id="47500.AF333_07590"/>
<name>A0A0D1XQP9_ANEMI</name>